<dbReference type="Proteomes" id="UP000198211">
    <property type="component" value="Unassembled WGS sequence"/>
</dbReference>
<evidence type="ECO:0000313" key="1">
    <source>
        <dbReference type="EMBL" id="OWZ19974.1"/>
    </source>
</evidence>
<evidence type="ECO:0000313" key="2">
    <source>
        <dbReference type="Proteomes" id="UP000198211"/>
    </source>
</evidence>
<protein>
    <submittedName>
        <fullName evidence="1">Uncharacterized protein</fullName>
    </submittedName>
</protein>
<keyword evidence="2" id="KW-1185">Reference proteome</keyword>
<proteinExistence type="predicted"/>
<organism evidence="1 2">
    <name type="scientific">Phytophthora megakarya</name>
    <dbReference type="NCBI Taxonomy" id="4795"/>
    <lineage>
        <taxon>Eukaryota</taxon>
        <taxon>Sar</taxon>
        <taxon>Stramenopiles</taxon>
        <taxon>Oomycota</taxon>
        <taxon>Peronosporomycetes</taxon>
        <taxon>Peronosporales</taxon>
        <taxon>Peronosporaceae</taxon>
        <taxon>Phytophthora</taxon>
    </lineage>
</organism>
<comment type="caution">
    <text evidence="1">The sequence shown here is derived from an EMBL/GenBank/DDBJ whole genome shotgun (WGS) entry which is preliminary data.</text>
</comment>
<sequence>MTDFDPWLYETKANHNTMQLGAYAVYLWQFGMNRSSKGNTYSTICGKLCAILWYHRSTAGYDPGVNASHAILLRGIHRFSNLYLFIGSKVHSYILRLSAIQFVDKDGRSTSPSKATMVGITLNGAKNNQYGREEVRFHHLSGDKLLCPVRAARWIRRGASAFKIPDDAPALSMQHGGITAENVASTIRRASEERQQSLDSSLPASQLTLYESEEQRHSSTLAWIVYSSS</sequence>
<accession>A0A225WQV6</accession>
<reference evidence="2" key="1">
    <citation type="submission" date="2017-03" db="EMBL/GenBank/DDBJ databases">
        <title>Phytopthora megakarya and P. palmivora, two closely related causual agents of cacao black pod achieved similar genome size and gene model numbers by different mechanisms.</title>
        <authorList>
            <person name="Ali S."/>
            <person name="Shao J."/>
            <person name="Larry D.J."/>
            <person name="Kronmiller B."/>
            <person name="Shen D."/>
            <person name="Strem M.D."/>
            <person name="Melnick R.L."/>
            <person name="Guiltinan M.J."/>
            <person name="Tyler B.M."/>
            <person name="Meinhardt L.W."/>
            <person name="Bailey B.A."/>
        </authorList>
    </citation>
    <scope>NUCLEOTIDE SEQUENCE [LARGE SCALE GENOMIC DNA]</scope>
    <source>
        <strain evidence="2">zdho120</strain>
    </source>
</reference>
<dbReference type="EMBL" id="NBNE01000376">
    <property type="protein sequence ID" value="OWZ19974.1"/>
    <property type="molecule type" value="Genomic_DNA"/>
</dbReference>
<name>A0A225WQV6_9STRA</name>
<gene>
    <name evidence="1" type="ORF">PHMEG_0005680</name>
</gene>
<dbReference type="AlphaFoldDB" id="A0A225WQV6"/>